<dbReference type="InterPro" id="IPR000999">
    <property type="entry name" value="RNase_III_dom"/>
</dbReference>
<evidence type="ECO:0000256" key="1">
    <source>
        <dbReference type="ARBA" id="ARBA00004173"/>
    </source>
</evidence>
<evidence type="ECO:0000259" key="9">
    <source>
        <dbReference type="PROSITE" id="PS50137"/>
    </source>
</evidence>
<dbReference type="PANTHER" id="PTHR11207:SF32">
    <property type="entry name" value="LARGE RIBOSOMAL SUBUNIT PROTEIN ML44"/>
    <property type="match status" value="1"/>
</dbReference>
<evidence type="ECO:0000313" key="12">
    <source>
        <dbReference type="Proteomes" id="UP000095009"/>
    </source>
</evidence>
<dbReference type="STRING" id="857566.A0A1E3PFN3"/>
<comment type="subcellular location">
    <subcellularLocation>
        <location evidence="1">Mitochondrion</location>
    </subcellularLocation>
</comment>
<evidence type="ECO:0000313" key="11">
    <source>
        <dbReference type="EMBL" id="ODQ64219.1"/>
    </source>
</evidence>
<organism evidence="11 12">
    <name type="scientific">Nadsonia fulvescens var. elongata DSM 6958</name>
    <dbReference type="NCBI Taxonomy" id="857566"/>
    <lineage>
        <taxon>Eukaryota</taxon>
        <taxon>Fungi</taxon>
        <taxon>Dikarya</taxon>
        <taxon>Ascomycota</taxon>
        <taxon>Saccharomycotina</taxon>
        <taxon>Dipodascomycetes</taxon>
        <taxon>Dipodascales</taxon>
        <taxon>Dipodascales incertae sedis</taxon>
        <taxon>Nadsonia</taxon>
    </lineage>
</organism>
<keyword evidence="4" id="KW-0496">Mitochondrion</keyword>
<feature type="domain" description="DRBM" evidence="9">
    <location>
        <begin position="263"/>
        <end position="333"/>
    </location>
</feature>
<dbReference type="GO" id="GO:0003725">
    <property type="term" value="F:double-stranded RNA binding"/>
    <property type="evidence" value="ECO:0007669"/>
    <property type="project" value="InterPro"/>
</dbReference>
<dbReference type="SUPFAM" id="SSF54768">
    <property type="entry name" value="dsRNA-binding domain-like"/>
    <property type="match status" value="1"/>
</dbReference>
<evidence type="ECO:0000256" key="3">
    <source>
        <dbReference type="ARBA" id="ARBA00022980"/>
    </source>
</evidence>
<name>A0A1E3PFN3_9ASCO</name>
<dbReference type="PANTHER" id="PTHR11207">
    <property type="entry name" value="RIBONUCLEASE III"/>
    <property type="match status" value="1"/>
</dbReference>
<comment type="similarity">
    <text evidence="6">Belongs to the ribonuclease III family. Mitochondrion-specific ribosomal protein mL44 subfamily.</text>
</comment>
<proteinExistence type="inferred from homology"/>
<evidence type="ECO:0000256" key="7">
    <source>
        <dbReference type="ARBA" id="ARBA00035187"/>
    </source>
</evidence>
<dbReference type="OrthoDB" id="67027at2759"/>
<accession>A0A1E3PFN3</accession>
<dbReference type="Pfam" id="PF22892">
    <property type="entry name" value="DSRM_MRPL44"/>
    <property type="match status" value="1"/>
</dbReference>
<gene>
    <name evidence="11" type="ORF">NADFUDRAFT_83775</name>
</gene>
<dbReference type="InterPro" id="IPR044443">
    <property type="entry name" value="Ribosomal_mL44_DSRM_fung"/>
</dbReference>
<evidence type="ECO:0000256" key="2">
    <source>
        <dbReference type="ARBA" id="ARBA00022884"/>
    </source>
</evidence>
<evidence type="ECO:0000256" key="4">
    <source>
        <dbReference type="ARBA" id="ARBA00023128"/>
    </source>
</evidence>
<keyword evidence="2 8" id="KW-0694">RNA-binding</keyword>
<dbReference type="GO" id="GO:0006396">
    <property type="term" value="P:RNA processing"/>
    <property type="evidence" value="ECO:0007669"/>
    <property type="project" value="InterPro"/>
</dbReference>
<dbReference type="InterPro" id="IPR036389">
    <property type="entry name" value="RNase_III_sf"/>
</dbReference>
<feature type="domain" description="RNase III" evidence="10">
    <location>
        <begin position="70"/>
        <end position="235"/>
    </location>
</feature>
<keyword evidence="5" id="KW-0687">Ribonucleoprotein</keyword>
<dbReference type="SMART" id="SM00535">
    <property type="entry name" value="RIBOc"/>
    <property type="match status" value="1"/>
</dbReference>
<sequence>MLRVSQRLVSSRVGVSSAVRALSTSTACLSFKHSQRVFNTPQNRTDFGSYSLNYNPIPIPESEANLSPALHALRSRLQLTNEYPLSTLGRALTGSKSIDGEKYVNNAGMAQFGKNLINYYVTEHFLVKYPRLPTKVLNEVAYAHFSESSLSSTSTLWGIEVNNSTIIDSLISAESEQLRFGKLRFAKQFEDLTSQADEGIIELTTKDQRNRALGETTARAQAVQAIIAGIYAHRGRQAAREFIINHLIKNKKVDIDTLLQFPQATRELSRLCTREGLESPVSRLLAETGRNSAAPVFIVGVFSGNNKLGEGQGASLREAKTRAAVNALKGWYLYSPLDVQVPSITEADANTQFKSVYVDKGTVVI</sequence>
<evidence type="ECO:0000259" key="10">
    <source>
        <dbReference type="PROSITE" id="PS50142"/>
    </source>
</evidence>
<dbReference type="SMART" id="SM00358">
    <property type="entry name" value="DSRM"/>
    <property type="match status" value="1"/>
</dbReference>
<dbReference type="Gene3D" id="3.30.160.20">
    <property type="match status" value="1"/>
</dbReference>
<dbReference type="InterPro" id="IPR044444">
    <property type="entry name" value="Ribosomal_mL44_DSRM_metazoa"/>
</dbReference>
<dbReference type="SUPFAM" id="SSF69065">
    <property type="entry name" value="RNase III domain-like"/>
    <property type="match status" value="1"/>
</dbReference>
<dbReference type="GO" id="GO:0003735">
    <property type="term" value="F:structural constituent of ribosome"/>
    <property type="evidence" value="ECO:0007669"/>
    <property type="project" value="EnsemblFungi"/>
</dbReference>
<evidence type="ECO:0000256" key="5">
    <source>
        <dbReference type="ARBA" id="ARBA00023274"/>
    </source>
</evidence>
<protein>
    <recommendedName>
        <fullName evidence="7">Large ribosomal subunit protein mL44</fullName>
    </recommendedName>
</protein>
<dbReference type="EMBL" id="KV454412">
    <property type="protein sequence ID" value="ODQ64219.1"/>
    <property type="molecule type" value="Genomic_DNA"/>
</dbReference>
<dbReference type="InterPro" id="IPR014720">
    <property type="entry name" value="dsRBD_dom"/>
</dbReference>
<reference evidence="11 12" key="1">
    <citation type="journal article" date="2016" name="Proc. Natl. Acad. Sci. U.S.A.">
        <title>Comparative genomics of biotechnologically important yeasts.</title>
        <authorList>
            <person name="Riley R."/>
            <person name="Haridas S."/>
            <person name="Wolfe K.H."/>
            <person name="Lopes M.R."/>
            <person name="Hittinger C.T."/>
            <person name="Goeker M."/>
            <person name="Salamov A.A."/>
            <person name="Wisecaver J.H."/>
            <person name="Long T.M."/>
            <person name="Calvey C.H."/>
            <person name="Aerts A.L."/>
            <person name="Barry K.W."/>
            <person name="Choi C."/>
            <person name="Clum A."/>
            <person name="Coughlan A.Y."/>
            <person name="Deshpande S."/>
            <person name="Douglass A.P."/>
            <person name="Hanson S.J."/>
            <person name="Klenk H.-P."/>
            <person name="LaButti K.M."/>
            <person name="Lapidus A."/>
            <person name="Lindquist E.A."/>
            <person name="Lipzen A.M."/>
            <person name="Meier-Kolthoff J.P."/>
            <person name="Ohm R.A."/>
            <person name="Otillar R.P."/>
            <person name="Pangilinan J.L."/>
            <person name="Peng Y."/>
            <person name="Rokas A."/>
            <person name="Rosa C.A."/>
            <person name="Scheuner C."/>
            <person name="Sibirny A.A."/>
            <person name="Slot J.C."/>
            <person name="Stielow J.B."/>
            <person name="Sun H."/>
            <person name="Kurtzman C.P."/>
            <person name="Blackwell M."/>
            <person name="Grigoriev I.V."/>
            <person name="Jeffries T.W."/>
        </authorList>
    </citation>
    <scope>NUCLEOTIDE SEQUENCE [LARGE SCALE GENOMIC DNA]</scope>
    <source>
        <strain evidence="11 12">DSM 6958</strain>
    </source>
</reference>
<dbReference type="CDD" id="cd19873">
    <property type="entry name" value="DSRM_MRPL3_like"/>
    <property type="match status" value="1"/>
</dbReference>
<dbReference type="PROSITE" id="PS50137">
    <property type="entry name" value="DS_RBD"/>
    <property type="match status" value="1"/>
</dbReference>
<evidence type="ECO:0000256" key="6">
    <source>
        <dbReference type="ARBA" id="ARBA00024034"/>
    </source>
</evidence>
<dbReference type="AlphaFoldDB" id="A0A1E3PFN3"/>
<evidence type="ECO:0000256" key="8">
    <source>
        <dbReference type="PROSITE-ProRule" id="PRU00266"/>
    </source>
</evidence>
<keyword evidence="3" id="KW-0689">Ribosomal protein</keyword>
<dbReference type="GO" id="GO:0005762">
    <property type="term" value="C:mitochondrial large ribosomal subunit"/>
    <property type="evidence" value="ECO:0007669"/>
    <property type="project" value="EnsemblFungi"/>
</dbReference>
<keyword evidence="12" id="KW-1185">Reference proteome</keyword>
<dbReference type="Gene3D" id="1.10.1520.10">
    <property type="entry name" value="Ribonuclease III domain"/>
    <property type="match status" value="1"/>
</dbReference>
<dbReference type="Proteomes" id="UP000095009">
    <property type="component" value="Unassembled WGS sequence"/>
</dbReference>
<dbReference type="PROSITE" id="PS50142">
    <property type="entry name" value="RNASE_3_2"/>
    <property type="match status" value="1"/>
</dbReference>
<dbReference type="GO" id="GO:0004525">
    <property type="term" value="F:ribonuclease III activity"/>
    <property type="evidence" value="ECO:0007669"/>
    <property type="project" value="InterPro"/>
</dbReference>